<evidence type="ECO:0000259" key="6">
    <source>
        <dbReference type="PROSITE" id="PS50119"/>
    </source>
</evidence>
<dbReference type="Proteomes" id="UP000261340">
    <property type="component" value="Unplaced"/>
</dbReference>
<evidence type="ECO:0000256" key="2">
    <source>
        <dbReference type="ARBA" id="ARBA00022771"/>
    </source>
</evidence>
<keyword evidence="1" id="KW-0479">Metal-binding</keyword>
<dbReference type="SUPFAM" id="SSF57845">
    <property type="entry name" value="B-box zinc-binding domain"/>
    <property type="match status" value="1"/>
</dbReference>
<dbReference type="PROSITE" id="PS00518">
    <property type="entry name" value="ZF_RING_1"/>
    <property type="match status" value="1"/>
</dbReference>
<evidence type="ECO:0000256" key="4">
    <source>
        <dbReference type="PROSITE-ProRule" id="PRU00024"/>
    </source>
</evidence>
<protein>
    <recommendedName>
        <fullName evidence="9">RING-type domain-containing protein</fullName>
    </recommendedName>
</protein>
<dbReference type="InterPro" id="IPR051051">
    <property type="entry name" value="E3_ubiq-ligase_TRIM/RNF"/>
</dbReference>
<reference evidence="7" key="1">
    <citation type="submission" date="2025-08" db="UniProtKB">
        <authorList>
            <consortium name="Ensembl"/>
        </authorList>
    </citation>
    <scope>IDENTIFICATION</scope>
</reference>
<name>A0A3Q0T1M1_AMPCI</name>
<dbReference type="PROSITE" id="PS50119">
    <property type="entry name" value="ZF_BBOX"/>
    <property type="match status" value="1"/>
</dbReference>
<evidence type="ECO:0000259" key="5">
    <source>
        <dbReference type="PROSITE" id="PS50089"/>
    </source>
</evidence>
<organism evidence="7 8">
    <name type="scientific">Amphilophus citrinellus</name>
    <name type="common">Midas cichlid</name>
    <name type="synonym">Cichlasoma citrinellum</name>
    <dbReference type="NCBI Taxonomy" id="61819"/>
    <lineage>
        <taxon>Eukaryota</taxon>
        <taxon>Metazoa</taxon>
        <taxon>Chordata</taxon>
        <taxon>Craniata</taxon>
        <taxon>Vertebrata</taxon>
        <taxon>Euteleostomi</taxon>
        <taxon>Actinopterygii</taxon>
        <taxon>Neopterygii</taxon>
        <taxon>Teleostei</taxon>
        <taxon>Neoteleostei</taxon>
        <taxon>Acanthomorphata</taxon>
        <taxon>Ovalentaria</taxon>
        <taxon>Cichlomorphae</taxon>
        <taxon>Cichliformes</taxon>
        <taxon>Cichlidae</taxon>
        <taxon>New World cichlids</taxon>
        <taxon>Cichlasomatinae</taxon>
        <taxon>Heroini</taxon>
        <taxon>Amphilophus</taxon>
    </lineage>
</organism>
<dbReference type="STRING" id="61819.ENSACIP00000026120"/>
<dbReference type="Ensembl" id="ENSACIT00000026807.1">
    <property type="protein sequence ID" value="ENSACIP00000026120.1"/>
    <property type="gene ID" value="ENSACIG00000020249.1"/>
</dbReference>
<evidence type="ECO:0000256" key="1">
    <source>
        <dbReference type="ARBA" id="ARBA00022723"/>
    </source>
</evidence>
<evidence type="ECO:0000313" key="7">
    <source>
        <dbReference type="Ensembl" id="ENSACIP00000026120.1"/>
    </source>
</evidence>
<keyword evidence="3" id="KW-0862">Zinc</keyword>
<proteinExistence type="predicted"/>
<evidence type="ECO:0000256" key="3">
    <source>
        <dbReference type="ARBA" id="ARBA00022833"/>
    </source>
</evidence>
<dbReference type="OMA" id="VEHISFY"/>
<dbReference type="SMART" id="SM00336">
    <property type="entry name" value="BBOX"/>
    <property type="match status" value="1"/>
</dbReference>
<dbReference type="Gene3D" id="3.30.40.10">
    <property type="entry name" value="Zinc/RING finger domain, C3HC4 (zinc finger)"/>
    <property type="match status" value="1"/>
</dbReference>
<dbReference type="CDD" id="cd19769">
    <property type="entry name" value="Bbox2_TRIM16-like"/>
    <property type="match status" value="1"/>
</dbReference>
<dbReference type="InterPro" id="IPR017907">
    <property type="entry name" value="Znf_RING_CS"/>
</dbReference>
<keyword evidence="2 4" id="KW-0863">Zinc-finger</keyword>
<dbReference type="InterPro" id="IPR000315">
    <property type="entry name" value="Znf_B-box"/>
</dbReference>
<dbReference type="Pfam" id="PF15227">
    <property type="entry name" value="zf-C3HC4_4"/>
    <property type="match status" value="1"/>
</dbReference>
<feature type="domain" description="B box-type" evidence="6">
    <location>
        <begin position="153"/>
        <end position="193"/>
    </location>
</feature>
<feature type="domain" description="RING-type" evidence="5">
    <location>
        <begin position="16"/>
        <end position="59"/>
    </location>
</feature>
<dbReference type="AlphaFoldDB" id="A0A3Q0T1M1"/>
<dbReference type="GO" id="GO:0008270">
    <property type="term" value="F:zinc ion binding"/>
    <property type="evidence" value="ECO:0007669"/>
    <property type="project" value="UniProtKB-KW"/>
</dbReference>
<dbReference type="PANTHER" id="PTHR25465">
    <property type="entry name" value="B-BOX DOMAIN CONTAINING"/>
    <property type="match status" value="1"/>
</dbReference>
<dbReference type="SMART" id="SM00184">
    <property type="entry name" value="RING"/>
    <property type="match status" value="1"/>
</dbReference>
<dbReference type="PROSITE" id="PS50089">
    <property type="entry name" value="ZF_RING_2"/>
    <property type="match status" value="1"/>
</dbReference>
<reference evidence="7" key="2">
    <citation type="submission" date="2025-09" db="UniProtKB">
        <authorList>
            <consortium name="Ensembl"/>
        </authorList>
    </citation>
    <scope>IDENTIFICATION</scope>
</reference>
<dbReference type="Gene3D" id="4.10.830.40">
    <property type="match status" value="1"/>
</dbReference>
<dbReference type="Pfam" id="PF00643">
    <property type="entry name" value="zf-B_box"/>
    <property type="match status" value="1"/>
</dbReference>
<dbReference type="Gene3D" id="3.30.160.60">
    <property type="entry name" value="Classic Zinc Finger"/>
    <property type="match status" value="1"/>
</dbReference>
<dbReference type="GeneTree" id="ENSGT01150000286931"/>
<evidence type="ECO:0008006" key="9">
    <source>
        <dbReference type="Google" id="ProtNLM"/>
    </source>
</evidence>
<accession>A0A3Q0T1M1</accession>
<dbReference type="SUPFAM" id="SSF57850">
    <property type="entry name" value="RING/U-box"/>
    <property type="match status" value="1"/>
</dbReference>
<evidence type="ECO:0000313" key="8">
    <source>
        <dbReference type="Proteomes" id="UP000261340"/>
    </source>
</evidence>
<dbReference type="PANTHER" id="PTHR25465:SF5">
    <property type="entry name" value="E3 UBIQUITIN_ISG15 LIGASE TRIM25-RELATED"/>
    <property type="match status" value="1"/>
</dbReference>
<keyword evidence="8" id="KW-1185">Reference proteome</keyword>
<dbReference type="InterPro" id="IPR001841">
    <property type="entry name" value="Znf_RING"/>
</dbReference>
<sequence length="213" mass="24066">MQQQRGVEFDLSQFCCSVCLDLLKDPVTIQCGHTYCRSCIDGCWDQENEKGKYSCPQCRETSSQRPVLGRNNMLAEVVEKLKKTETQQACSSSPLAPAGPADIACDFCCGTIRNKATMSCLTCLASYCPAHLEPHYSFPVLKIHQLVLATVPLQEKMCTKHNKLMEVYCHRDKRCICYLCTMDEHKGHRTVSAAAERATEQVDCKIFIYLFIF</sequence>
<dbReference type="InterPro" id="IPR013083">
    <property type="entry name" value="Znf_RING/FYVE/PHD"/>
</dbReference>